<gene>
    <name evidence="1" type="ORF">LOK49_LG03G01783</name>
</gene>
<comment type="caution">
    <text evidence="1">The sequence shown here is derived from an EMBL/GenBank/DDBJ whole genome shotgun (WGS) entry which is preliminary data.</text>
</comment>
<accession>A0ACC0IAB3</accession>
<proteinExistence type="predicted"/>
<keyword evidence="2" id="KW-1185">Reference proteome</keyword>
<evidence type="ECO:0000313" key="2">
    <source>
        <dbReference type="Proteomes" id="UP001060215"/>
    </source>
</evidence>
<reference evidence="1 2" key="1">
    <citation type="journal article" date="2022" name="Plant J.">
        <title>Chromosome-level genome of Camellia lanceoleosa provides a valuable resource for understanding genome evolution and self-incompatibility.</title>
        <authorList>
            <person name="Gong W."/>
            <person name="Xiao S."/>
            <person name="Wang L."/>
            <person name="Liao Z."/>
            <person name="Chang Y."/>
            <person name="Mo W."/>
            <person name="Hu G."/>
            <person name="Li W."/>
            <person name="Zhao G."/>
            <person name="Zhu H."/>
            <person name="Hu X."/>
            <person name="Ji K."/>
            <person name="Xiang X."/>
            <person name="Song Q."/>
            <person name="Yuan D."/>
            <person name="Jin S."/>
            <person name="Zhang L."/>
        </authorList>
    </citation>
    <scope>NUCLEOTIDE SEQUENCE [LARGE SCALE GENOMIC DNA]</scope>
    <source>
        <strain evidence="1">SQ_2022a</strain>
    </source>
</reference>
<organism evidence="1 2">
    <name type="scientific">Camellia lanceoleosa</name>
    <dbReference type="NCBI Taxonomy" id="1840588"/>
    <lineage>
        <taxon>Eukaryota</taxon>
        <taxon>Viridiplantae</taxon>
        <taxon>Streptophyta</taxon>
        <taxon>Embryophyta</taxon>
        <taxon>Tracheophyta</taxon>
        <taxon>Spermatophyta</taxon>
        <taxon>Magnoliopsida</taxon>
        <taxon>eudicotyledons</taxon>
        <taxon>Gunneridae</taxon>
        <taxon>Pentapetalae</taxon>
        <taxon>asterids</taxon>
        <taxon>Ericales</taxon>
        <taxon>Theaceae</taxon>
        <taxon>Camellia</taxon>
    </lineage>
</organism>
<name>A0ACC0IAB3_9ERIC</name>
<evidence type="ECO:0000313" key="1">
    <source>
        <dbReference type="EMBL" id="KAI8022390.1"/>
    </source>
</evidence>
<dbReference type="Proteomes" id="UP001060215">
    <property type="component" value="Chromosome 6"/>
</dbReference>
<dbReference type="EMBL" id="CM045763">
    <property type="protein sequence ID" value="KAI8022390.1"/>
    <property type="molecule type" value="Genomic_DNA"/>
</dbReference>
<protein>
    <submittedName>
        <fullName evidence="1">Uncharacterized protein</fullName>
    </submittedName>
</protein>
<sequence>MAMASHVFEGFKSNIAKIIENTVMAKEEKYNEAVFSSAKRSVDAIDGIPNPEGRKFKDNIRKSNFQLQNQMEEKC</sequence>